<dbReference type="InterPro" id="IPR005105">
    <property type="entry name" value="GlnD_Uridyltrans_N"/>
</dbReference>
<dbReference type="Pfam" id="PF03445">
    <property type="entry name" value="DUF294"/>
    <property type="match status" value="1"/>
</dbReference>
<dbReference type="Gene3D" id="3.30.460.10">
    <property type="entry name" value="Beta Polymerase, domain 2"/>
    <property type="match status" value="1"/>
</dbReference>
<keyword evidence="4" id="KW-1185">Reference proteome</keyword>
<dbReference type="RefSeq" id="WP_072580246.1">
    <property type="nucleotide sequence ID" value="NZ_CP016020.1"/>
</dbReference>
<dbReference type="Pfam" id="PF10335">
    <property type="entry name" value="DUF294_C"/>
    <property type="match status" value="1"/>
</dbReference>
<proteinExistence type="predicted"/>
<evidence type="ECO:0000313" key="3">
    <source>
        <dbReference type="EMBL" id="APH05456.1"/>
    </source>
</evidence>
<dbReference type="STRING" id="1547283.A9C19_12225"/>
<dbReference type="KEGG" id="bwh:A9C19_12225"/>
<feature type="domain" description="DUF294" evidence="2">
    <location>
        <begin position="183"/>
        <end position="320"/>
    </location>
</feature>
<accession>A0A1L3MT00</accession>
<dbReference type="Proteomes" id="UP000181936">
    <property type="component" value="Chromosome"/>
</dbReference>
<evidence type="ECO:0000259" key="2">
    <source>
        <dbReference type="Pfam" id="PF10335"/>
    </source>
</evidence>
<sequence length="329" mass="38743">MQPQFDSYESIREFRVDNINRYKLHPHTLNEFHDQLMRSASELALLHVQKEYGEPPCRYTWFVMGSGGRNEQGLISDQDHGLVYEEHSERAARFFSKLGDELSKGLHEIGYPYCEGKIMSSNSMWCKSLRDWDAQLYSWMDDKSWESIRYLQIFYDGRALIGDPSFIIQLKKLIIDYQSREKHLLQRFLDNIQHIKPSVGPLGQIYVESQGPYEGCIDWKKAAFLPYVNAIRLLSIKEGLYQTGTLERMDELIAKNEGYQELKHYRENFILLLEYRTSLYTKADSYDDVHYLNIKELSREQKRQVKYLLKDGKKIHQLVQGIINKGCIS</sequence>
<gene>
    <name evidence="3" type="ORF">A9C19_12225</name>
</gene>
<feature type="domain" description="Protein-PII uridylyltransferase N-terminal" evidence="1">
    <location>
        <begin position="27"/>
        <end position="143"/>
    </location>
</feature>
<dbReference type="CDD" id="cd05401">
    <property type="entry name" value="NT_GlnE_GlnD_like"/>
    <property type="match status" value="1"/>
</dbReference>
<dbReference type="InterPro" id="IPR043519">
    <property type="entry name" value="NT_sf"/>
</dbReference>
<dbReference type="AlphaFoldDB" id="A0A1L3MT00"/>
<evidence type="ECO:0000313" key="4">
    <source>
        <dbReference type="Proteomes" id="UP000181936"/>
    </source>
</evidence>
<dbReference type="GO" id="GO:0008773">
    <property type="term" value="F:[protein-PII] uridylyltransferase activity"/>
    <property type="evidence" value="ECO:0007669"/>
    <property type="project" value="InterPro"/>
</dbReference>
<protein>
    <recommendedName>
        <fullName evidence="5">CBS domain-containing protein</fullName>
    </recommendedName>
</protein>
<evidence type="ECO:0000259" key="1">
    <source>
        <dbReference type="Pfam" id="PF03445"/>
    </source>
</evidence>
<evidence type="ECO:0008006" key="5">
    <source>
        <dbReference type="Google" id="ProtNLM"/>
    </source>
</evidence>
<dbReference type="InterPro" id="IPR018821">
    <property type="entry name" value="DUF294_put_nucleoTrafse_sb-bd"/>
</dbReference>
<dbReference type="EMBL" id="CP016020">
    <property type="protein sequence ID" value="APH05456.1"/>
    <property type="molecule type" value="Genomic_DNA"/>
</dbReference>
<name>A0A1L3MT00_9BACI</name>
<organism evidence="3 4">
    <name type="scientific">Bacillus weihaiensis</name>
    <dbReference type="NCBI Taxonomy" id="1547283"/>
    <lineage>
        <taxon>Bacteria</taxon>
        <taxon>Bacillati</taxon>
        <taxon>Bacillota</taxon>
        <taxon>Bacilli</taxon>
        <taxon>Bacillales</taxon>
        <taxon>Bacillaceae</taxon>
        <taxon>Bacillus</taxon>
    </lineage>
</organism>
<dbReference type="SUPFAM" id="SSF81301">
    <property type="entry name" value="Nucleotidyltransferase"/>
    <property type="match status" value="1"/>
</dbReference>
<dbReference type="OrthoDB" id="9810963at2"/>
<reference evidence="3 4" key="1">
    <citation type="journal article" date="2016" name="Sci. Rep.">
        <title>Complete genome sequence and transcriptomic analysis of a novel marine strain Bacillus weihaiensis reveals the mechanism of brown algae degradation.</title>
        <authorList>
            <person name="Zhu Y."/>
            <person name="Chen P."/>
            <person name="Bao Y."/>
            <person name="Men Y."/>
            <person name="Zeng Y."/>
            <person name="Yang J."/>
            <person name="Sun J."/>
            <person name="Sun Y."/>
        </authorList>
    </citation>
    <scope>NUCLEOTIDE SEQUENCE [LARGE SCALE GENOMIC DNA]</scope>
    <source>
        <strain evidence="3 4">Alg07</strain>
    </source>
</reference>